<dbReference type="PANTHER" id="PTHR43537">
    <property type="entry name" value="TRANSCRIPTIONAL REGULATOR, GNTR FAMILY"/>
    <property type="match status" value="1"/>
</dbReference>
<accession>A0ABV7FLX1</accession>
<protein>
    <submittedName>
        <fullName evidence="5">GntR family transcriptional regulator</fullName>
    </submittedName>
</protein>
<dbReference type="InterPro" id="IPR036390">
    <property type="entry name" value="WH_DNA-bd_sf"/>
</dbReference>
<evidence type="ECO:0000256" key="1">
    <source>
        <dbReference type="ARBA" id="ARBA00023015"/>
    </source>
</evidence>
<name>A0ABV7FLX1_9ALTE</name>
<sequence length="239" mass="27172">MTLQLRIDEHTVNGSTSKTSRTQLAYRILRQKILDNSFKAGEKILETELAKSLDMSRTPVREACIQLEREGLIEITPRHGVSIKPINEQDMSEIYDILCALEPQAARLVAEKSAKGLLSEEDAKYLEQTTIDMENALINDNLYDWAMADEAFHYALLVLCGNQRLTDVVLQFWGQAHRARLFTLPYRKKPVDSTDDHVALLNAIKAGNADLAFQLHAEHRLKGMQNLLGIIRKFDLDRL</sequence>
<keyword evidence="6" id="KW-1185">Reference proteome</keyword>
<evidence type="ECO:0000259" key="4">
    <source>
        <dbReference type="PROSITE" id="PS50949"/>
    </source>
</evidence>
<dbReference type="Gene3D" id="1.20.120.530">
    <property type="entry name" value="GntR ligand-binding domain-like"/>
    <property type="match status" value="1"/>
</dbReference>
<dbReference type="CDD" id="cd07377">
    <property type="entry name" value="WHTH_GntR"/>
    <property type="match status" value="1"/>
</dbReference>
<dbReference type="PANTHER" id="PTHR43537:SF45">
    <property type="entry name" value="GNTR FAMILY REGULATORY PROTEIN"/>
    <property type="match status" value="1"/>
</dbReference>
<dbReference type="InterPro" id="IPR036388">
    <property type="entry name" value="WH-like_DNA-bd_sf"/>
</dbReference>
<dbReference type="InterPro" id="IPR000524">
    <property type="entry name" value="Tscrpt_reg_HTH_GntR"/>
</dbReference>
<feature type="domain" description="HTH gntR-type" evidence="4">
    <location>
        <begin position="19"/>
        <end position="86"/>
    </location>
</feature>
<dbReference type="SUPFAM" id="SSF48008">
    <property type="entry name" value="GntR ligand-binding domain-like"/>
    <property type="match status" value="1"/>
</dbReference>
<keyword evidence="2" id="KW-0238">DNA-binding</keyword>
<dbReference type="Gene3D" id="1.10.10.10">
    <property type="entry name" value="Winged helix-like DNA-binding domain superfamily/Winged helix DNA-binding domain"/>
    <property type="match status" value="1"/>
</dbReference>
<dbReference type="SMART" id="SM00345">
    <property type="entry name" value="HTH_GNTR"/>
    <property type="match status" value="1"/>
</dbReference>
<dbReference type="PROSITE" id="PS50949">
    <property type="entry name" value="HTH_GNTR"/>
    <property type="match status" value="1"/>
</dbReference>
<dbReference type="Pfam" id="PF00392">
    <property type="entry name" value="GntR"/>
    <property type="match status" value="1"/>
</dbReference>
<dbReference type="RefSeq" id="WP_376918283.1">
    <property type="nucleotide sequence ID" value="NZ_JBHRSW010000004.1"/>
</dbReference>
<evidence type="ECO:0000313" key="6">
    <source>
        <dbReference type="Proteomes" id="UP001595478"/>
    </source>
</evidence>
<dbReference type="SUPFAM" id="SSF46785">
    <property type="entry name" value="Winged helix' DNA-binding domain"/>
    <property type="match status" value="1"/>
</dbReference>
<dbReference type="SMART" id="SM00895">
    <property type="entry name" value="FCD"/>
    <property type="match status" value="1"/>
</dbReference>
<evidence type="ECO:0000313" key="5">
    <source>
        <dbReference type="EMBL" id="MFC3120140.1"/>
    </source>
</evidence>
<evidence type="ECO:0000256" key="3">
    <source>
        <dbReference type="ARBA" id="ARBA00023163"/>
    </source>
</evidence>
<gene>
    <name evidence="5" type="ORF">ACFOHL_00730</name>
</gene>
<dbReference type="InterPro" id="IPR011711">
    <property type="entry name" value="GntR_C"/>
</dbReference>
<dbReference type="EMBL" id="JBHRSW010000004">
    <property type="protein sequence ID" value="MFC3120140.1"/>
    <property type="molecule type" value="Genomic_DNA"/>
</dbReference>
<proteinExistence type="predicted"/>
<dbReference type="Proteomes" id="UP001595478">
    <property type="component" value="Unassembled WGS sequence"/>
</dbReference>
<reference evidence="6" key="1">
    <citation type="journal article" date="2019" name="Int. J. Syst. Evol. Microbiol.">
        <title>The Global Catalogue of Microorganisms (GCM) 10K type strain sequencing project: providing services to taxonomists for standard genome sequencing and annotation.</title>
        <authorList>
            <consortium name="The Broad Institute Genomics Platform"/>
            <consortium name="The Broad Institute Genome Sequencing Center for Infectious Disease"/>
            <person name="Wu L."/>
            <person name="Ma J."/>
        </authorList>
    </citation>
    <scope>NUCLEOTIDE SEQUENCE [LARGE SCALE GENOMIC DNA]</scope>
    <source>
        <strain evidence="6">KCTC 52473</strain>
    </source>
</reference>
<dbReference type="Pfam" id="PF07729">
    <property type="entry name" value="FCD"/>
    <property type="match status" value="1"/>
</dbReference>
<comment type="caution">
    <text evidence="5">The sequence shown here is derived from an EMBL/GenBank/DDBJ whole genome shotgun (WGS) entry which is preliminary data.</text>
</comment>
<evidence type="ECO:0000256" key="2">
    <source>
        <dbReference type="ARBA" id="ARBA00023125"/>
    </source>
</evidence>
<keyword evidence="3" id="KW-0804">Transcription</keyword>
<keyword evidence="1" id="KW-0805">Transcription regulation</keyword>
<organism evidence="5 6">
    <name type="scientific">Agaribacter flavus</name>
    <dbReference type="NCBI Taxonomy" id="1902781"/>
    <lineage>
        <taxon>Bacteria</taxon>
        <taxon>Pseudomonadati</taxon>
        <taxon>Pseudomonadota</taxon>
        <taxon>Gammaproteobacteria</taxon>
        <taxon>Alteromonadales</taxon>
        <taxon>Alteromonadaceae</taxon>
        <taxon>Agaribacter</taxon>
    </lineage>
</organism>
<dbReference type="InterPro" id="IPR008920">
    <property type="entry name" value="TF_FadR/GntR_C"/>
</dbReference>